<gene>
    <name evidence="1" type="ORF">H9800_09000</name>
</gene>
<name>A0A9D2H5K3_9MICO</name>
<sequence length="66" mass="7735">WAHHHGLDRSGWQIMMRGCVPLVKAPGWYEPHGAFRPVLNHRTERDRIQRLSRFESPPLKVPEPAE</sequence>
<evidence type="ECO:0000313" key="2">
    <source>
        <dbReference type="Proteomes" id="UP000824220"/>
    </source>
</evidence>
<evidence type="ECO:0000313" key="1">
    <source>
        <dbReference type="EMBL" id="HJA04978.1"/>
    </source>
</evidence>
<accession>A0A9D2H5K3</accession>
<comment type="caution">
    <text evidence="1">The sequence shown here is derived from an EMBL/GenBank/DDBJ whole genome shotgun (WGS) entry which is preliminary data.</text>
</comment>
<reference evidence="1" key="2">
    <citation type="submission" date="2021-04" db="EMBL/GenBank/DDBJ databases">
        <authorList>
            <person name="Gilroy R."/>
        </authorList>
    </citation>
    <scope>NUCLEOTIDE SEQUENCE</scope>
    <source>
        <strain evidence="1">ChiHjej8B7-3636</strain>
    </source>
</reference>
<organism evidence="1 2">
    <name type="scientific">Candidatus Microbacterium stercoravium</name>
    <dbReference type="NCBI Taxonomy" id="2838697"/>
    <lineage>
        <taxon>Bacteria</taxon>
        <taxon>Bacillati</taxon>
        <taxon>Actinomycetota</taxon>
        <taxon>Actinomycetes</taxon>
        <taxon>Micrococcales</taxon>
        <taxon>Microbacteriaceae</taxon>
        <taxon>Microbacterium</taxon>
    </lineage>
</organism>
<proteinExistence type="predicted"/>
<dbReference type="EMBL" id="DXAM01000128">
    <property type="protein sequence ID" value="HJA04978.1"/>
    <property type="molecule type" value="Genomic_DNA"/>
</dbReference>
<dbReference type="Proteomes" id="UP000824220">
    <property type="component" value="Unassembled WGS sequence"/>
</dbReference>
<dbReference type="AlphaFoldDB" id="A0A9D2H5K3"/>
<feature type="non-terminal residue" evidence="1">
    <location>
        <position position="1"/>
    </location>
</feature>
<reference evidence="1" key="1">
    <citation type="journal article" date="2021" name="PeerJ">
        <title>Extensive microbial diversity within the chicken gut microbiome revealed by metagenomics and culture.</title>
        <authorList>
            <person name="Gilroy R."/>
            <person name="Ravi A."/>
            <person name="Getino M."/>
            <person name="Pursley I."/>
            <person name="Horton D.L."/>
            <person name="Alikhan N.F."/>
            <person name="Baker D."/>
            <person name="Gharbi K."/>
            <person name="Hall N."/>
            <person name="Watson M."/>
            <person name="Adriaenssens E.M."/>
            <person name="Foster-Nyarko E."/>
            <person name="Jarju S."/>
            <person name="Secka A."/>
            <person name="Antonio M."/>
            <person name="Oren A."/>
            <person name="Chaudhuri R.R."/>
            <person name="La Ragione R."/>
            <person name="Hildebrand F."/>
            <person name="Pallen M.J."/>
        </authorList>
    </citation>
    <scope>NUCLEOTIDE SEQUENCE</scope>
    <source>
        <strain evidence="1">ChiHjej8B7-3636</strain>
    </source>
</reference>
<protein>
    <submittedName>
        <fullName evidence="1">Uncharacterized protein</fullName>
    </submittedName>
</protein>